<sequence>MKKNECFPMTADRLGADLEGICIHEGMPVFVPGLLPGEGAGIKIVKAEKRYAFGRMESKPDPVSPDRRTPDCASYPRCGGCTGRHMSYEATLAAKRQQVEDCFRRIAGIETEVPPVLGMDSPYGYRNKTSLPAGGTAEQPVLGFYAPRSHAVIPAETCPNAMPPANDLAEAFLGWMKQFHVEPYHEETRRGLIRHLVIRVNRKGESMVTVAANGSTLPHQQELTDALVKLGTVSLWLNENRAATNVILSDRFHLIYGRETFTGTLFDLQFELSPASFFQVNPVQTEKLYQTAVDFAQLKPADLLCDVYCGAGTITLTMARHCREAIGIEIVEAAVENAKRNAVLNGISNVSFRAGKAEELLPQMVAGGLRPDVICVDPPRKGLDPAVIHAMAQAGPDRIVYVSCNPATLARDAGLLRDEGYLVRKVQPVDMFCWTSGVETVCLLSRDS</sequence>
<gene>
    <name evidence="1" type="ORF">SAMN06297397_0129</name>
</gene>
<name>A0AC61PQV9_9FIRM</name>
<evidence type="ECO:0000313" key="2">
    <source>
        <dbReference type="Proteomes" id="UP000192328"/>
    </source>
</evidence>
<protein>
    <submittedName>
        <fullName evidence="1">23S rRNA (Uracil1939-C5)-methyltransferase</fullName>
    </submittedName>
</protein>
<dbReference type="Proteomes" id="UP000192328">
    <property type="component" value="Unassembled WGS sequence"/>
</dbReference>
<keyword evidence="2" id="KW-1185">Reference proteome</keyword>
<accession>A0AC61PQV9</accession>
<evidence type="ECO:0000313" key="1">
    <source>
        <dbReference type="EMBL" id="SMC94270.1"/>
    </source>
</evidence>
<proteinExistence type="predicted"/>
<reference evidence="1" key="1">
    <citation type="submission" date="2017-04" db="EMBL/GenBank/DDBJ databases">
        <authorList>
            <person name="Varghese N."/>
            <person name="Submissions S."/>
        </authorList>
    </citation>
    <scope>NUCLEOTIDE SEQUENCE</scope>
    <source>
        <strain evidence="1">WTE2008</strain>
    </source>
</reference>
<comment type="caution">
    <text evidence="1">The sequence shown here is derived from an EMBL/GenBank/DDBJ whole genome shotgun (WGS) entry which is preliminary data.</text>
</comment>
<organism evidence="1 2">
    <name type="scientific">Aristaeella lactis</name>
    <dbReference type="NCBI Taxonomy" id="3046383"/>
    <lineage>
        <taxon>Bacteria</taxon>
        <taxon>Bacillati</taxon>
        <taxon>Bacillota</taxon>
        <taxon>Clostridia</taxon>
        <taxon>Eubacteriales</taxon>
        <taxon>Aristaeellaceae</taxon>
        <taxon>Aristaeella</taxon>
    </lineage>
</organism>
<dbReference type="EMBL" id="FWXZ01000012">
    <property type="protein sequence ID" value="SMC94270.1"/>
    <property type="molecule type" value="Genomic_DNA"/>
</dbReference>